<dbReference type="Proteomes" id="UP000830434">
    <property type="component" value="Chromosome"/>
</dbReference>
<protein>
    <submittedName>
        <fullName evidence="3">Phosphotransferase</fullName>
    </submittedName>
</protein>
<keyword evidence="4" id="KW-1185">Reference proteome</keyword>
<dbReference type="GeneID" id="72188520"/>
<accession>A0A8U0IKH4</accession>
<dbReference type="SUPFAM" id="SSF56112">
    <property type="entry name" value="Protein kinase-like (PK-like)"/>
    <property type="match status" value="1"/>
</dbReference>
<dbReference type="Pfam" id="PF01636">
    <property type="entry name" value="APH"/>
    <property type="match status" value="1"/>
</dbReference>
<dbReference type="KEGG" id="haxz:M0R88_01655"/>
<dbReference type="PANTHER" id="PTHR21310">
    <property type="entry name" value="AMINOGLYCOSIDE PHOSPHOTRANSFERASE-RELATED-RELATED"/>
    <property type="match status" value="1"/>
</dbReference>
<proteinExistence type="predicted"/>
<evidence type="ECO:0000313" key="4">
    <source>
        <dbReference type="Proteomes" id="UP000830434"/>
    </source>
</evidence>
<feature type="domain" description="Aminoglycoside phosphotransferase" evidence="2">
    <location>
        <begin position="58"/>
        <end position="328"/>
    </location>
</feature>
<dbReference type="Gene3D" id="3.90.1200.10">
    <property type="match status" value="1"/>
</dbReference>
<sequence length="385" mass="42537">MTEMPERTDAEPTDSDSADQSGPESVRADRGGEWADVLRMVTAVAPSWSVERIRPQDGGTDDVAFLTVATPEGPREVVLKSFSGDGVPAAVARSEPRVLELLARETDLPVPEVVGFVDDHPDFPAPFFIAERLPGEDAGGRFFELSADALETLLADAGTHLAQLHELRSFDRFGRVGVESDRTNEVEGSDERSEVGVCDGDLAVVGDQYGSRARWTDWLLADAEDALDGLSGGRFDDLVPALREYAEDAIPALDGPETASLVHWDYRLGNLLVDPETGETTGVLDWADLLAGDPVYNFATVEDHAVNWRTRDPVLRRRLRDAFREAYRAGRSGDAGGFRDRKHVYHFCNRLHAMVCHPDWYADADPAVREERAAEHRMFVRSYLD</sequence>
<evidence type="ECO:0000313" key="3">
    <source>
        <dbReference type="EMBL" id="UPW00822.1"/>
    </source>
</evidence>
<dbReference type="EMBL" id="CP096658">
    <property type="protein sequence ID" value="UPW00822.1"/>
    <property type="molecule type" value="Genomic_DNA"/>
</dbReference>
<organism evidence="3 4">
    <name type="scientific">Halorussus gelatinilyticus</name>
    <dbReference type="NCBI Taxonomy" id="2937524"/>
    <lineage>
        <taxon>Archaea</taxon>
        <taxon>Methanobacteriati</taxon>
        <taxon>Methanobacteriota</taxon>
        <taxon>Stenosarchaea group</taxon>
        <taxon>Halobacteria</taxon>
        <taxon>Halobacteriales</taxon>
        <taxon>Haladaptataceae</taxon>
        <taxon>Halorussus</taxon>
    </lineage>
</organism>
<feature type="compositionally biased region" description="Basic and acidic residues" evidence="1">
    <location>
        <begin position="1"/>
        <end position="10"/>
    </location>
</feature>
<gene>
    <name evidence="3" type="ORF">M0R88_01655</name>
</gene>
<dbReference type="RefSeq" id="WP_248655230.1">
    <property type="nucleotide sequence ID" value="NZ_CP096658.1"/>
</dbReference>
<dbReference type="InterPro" id="IPR051678">
    <property type="entry name" value="AGP_Transferase"/>
</dbReference>
<dbReference type="Gene3D" id="3.30.200.20">
    <property type="entry name" value="Phosphorylase Kinase, domain 1"/>
    <property type="match status" value="1"/>
</dbReference>
<evidence type="ECO:0000259" key="2">
    <source>
        <dbReference type="Pfam" id="PF01636"/>
    </source>
</evidence>
<reference evidence="3" key="1">
    <citation type="submission" date="2022-04" db="EMBL/GenBank/DDBJ databases">
        <title>Diverse halophilic archaea isolated from saline environments.</title>
        <authorList>
            <person name="Cui H.-L."/>
        </authorList>
    </citation>
    <scope>NUCLEOTIDE SEQUENCE</scope>
    <source>
        <strain evidence="3">XZYJT40</strain>
    </source>
</reference>
<name>A0A8U0IKH4_9EURY</name>
<dbReference type="AlphaFoldDB" id="A0A8U0IKH4"/>
<dbReference type="InterPro" id="IPR002575">
    <property type="entry name" value="Aminoglycoside_PTrfase"/>
</dbReference>
<dbReference type="InterPro" id="IPR011009">
    <property type="entry name" value="Kinase-like_dom_sf"/>
</dbReference>
<evidence type="ECO:0000256" key="1">
    <source>
        <dbReference type="SAM" id="MobiDB-lite"/>
    </source>
</evidence>
<feature type="region of interest" description="Disordered" evidence="1">
    <location>
        <begin position="1"/>
        <end position="32"/>
    </location>
</feature>